<evidence type="ECO:0000313" key="2">
    <source>
        <dbReference type="Proteomes" id="UP000192638"/>
    </source>
</evidence>
<dbReference type="Proteomes" id="UP000192638">
    <property type="component" value="Unassembled WGS sequence"/>
</dbReference>
<accession>A0A1V9R0Q1</accession>
<dbReference type="RefSeq" id="WP_081530518.1">
    <property type="nucleotide sequence ID" value="NZ_NBEB01000044.1"/>
</dbReference>
<dbReference type="AlphaFoldDB" id="A0A1V9R0Q1"/>
<comment type="caution">
    <text evidence="1">The sequence shown here is derived from an EMBL/GenBank/DDBJ whole genome shotgun (WGS) entry which is preliminary data.</text>
</comment>
<name>A0A1V9R0Q1_9LACO</name>
<gene>
    <name evidence="1" type="ORF">B6U60_04410</name>
</gene>
<organism evidence="1 2">
    <name type="scientific">Ligilactobacillus salivarius</name>
    <dbReference type="NCBI Taxonomy" id="1624"/>
    <lineage>
        <taxon>Bacteria</taxon>
        <taxon>Bacillati</taxon>
        <taxon>Bacillota</taxon>
        <taxon>Bacilli</taxon>
        <taxon>Lactobacillales</taxon>
        <taxon>Lactobacillaceae</taxon>
        <taxon>Ligilactobacillus</taxon>
    </lineage>
</organism>
<dbReference type="EMBL" id="NBEB01000044">
    <property type="protein sequence ID" value="OQQ84105.1"/>
    <property type="molecule type" value="Genomic_DNA"/>
</dbReference>
<evidence type="ECO:0000313" key="1">
    <source>
        <dbReference type="EMBL" id="OQQ84105.1"/>
    </source>
</evidence>
<sequence>MERIVVDEWPFDAKYMAVKFSDDTYGLKQFIANKGDLFEDDLVVLYSPKIDSMRCFETSEHLAGIRKFIEFLDDVVVKEGKENGKSKD</sequence>
<protein>
    <submittedName>
        <fullName evidence="1">Uncharacterized protein</fullName>
    </submittedName>
</protein>
<proteinExistence type="predicted"/>
<reference evidence="1 2" key="1">
    <citation type="submission" date="2017-03" db="EMBL/GenBank/DDBJ databases">
        <title>Phylogenomics and comparative genomics of Lactobacillus salivarius, a mammalian gut commensal.</title>
        <authorList>
            <person name="Harris H.M."/>
        </authorList>
    </citation>
    <scope>NUCLEOTIDE SEQUENCE [LARGE SCALE GENOMIC DNA]</scope>
    <source>
        <strain evidence="1 2">LMG 14477</strain>
    </source>
</reference>